<dbReference type="RefSeq" id="WP_101810032.1">
    <property type="nucleotide sequence ID" value="NZ_VDZJ01000007.1"/>
</dbReference>
<reference evidence="1 2" key="1">
    <citation type="submission" date="2017-12" db="EMBL/GenBank/DDBJ databases">
        <title>Phylogenetic diversity of female urinary microbiome.</title>
        <authorList>
            <person name="Thomas-White K."/>
            <person name="Wolfe A.J."/>
        </authorList>
    </citation>
    <scope>NUCLEOTIDE SEQUENCE [LARGE SCALE GENOMIC DNA]</scope>
    <source>
        <strain evidence="1 2">UMB0321</strain>
    </source>
</reference>
<accession>A0A2I1XDL6</accession>
<dbReference type="EMBL" id="PKJO01000003">
    <property type="protein sequence ID" value="PLA40731.1"/>
    <property type="molecule type" value="Genomic_DNA"/>
</dbReference>
<dbReference type="Proteomes" id="UP000234767">
    <property type="component" value="Unassembled WGS sequence"/>
</dbReference>
<organism evidence="1 2">
    <name type="scientific">Neisseria sicca</name>
    <dbReference type="NCBI Taxonomy" id="490"/>
    <lineage>
        <taxon>Bacteria</taxon>
        <taxon>Pseudomonadati</taxon>
        <taxon>Pseudomonadota</taxon>
        <taxon>Betaproteobacteria</taxon>
        <taxon>Neisseriales</taxon>
        <taxon>Neisseriaceae</taxon>
        <taxon>Neisseria</taxon>
    </lineage>
</organism>
<evidence type="ECO:0000313" key="1">
    <source>
        <dbReference type="EMBL" id="PLA40731.1"/>
    </source>
</evidence>
<keyword evidence="1" id="KW-0436">Ligase</keyword>
<protein>
    <submittedName>
        <fullName evidence="1">Methionyl-tRNA synthetase</fullName>
    </submittedName>
</protein>
<dbReference type="GO" id="GO:0004812">
    <property type="term" value="F:aminoacyl-tRNA ligase activity"/>
    <property type="evidence" value="ECO:0007669"/>
    <property type="project" value="UniProtKB-KW"/>
</dbReference>
<dbReference type="AlphaFoldDB" id="A0A2I1XDL6"/>
<sequence length="71" mass="7759">MSSFDDFGLRSSEKQFQTTSLMFSGTDNHFQSSLSALRAFCTTCARCLLTGGLSVIQTVNVFLIQTTPQAN</sequence>
<proteinExistence type="predicted"/>
<comment type="caution">
    <text evidence="1">The sequence shown here is derived from an EMBL/GenBank/DDBJ whole genome shotgun (WGS) entry which is preliminary data.</text>
</comment>
<evidence type="ECO:0000313" key="2">
    <source>
        <dbReference type="Proteomes" id="UP000234767"/>
    </source>
</evidence>
<keyword evidence="1" id="KW-0030">Aminoacyl-tRNA synthetase</keyword>
<name>A0A2I1XDL6_NEISI</name>
<gene>
    <name evidence="1" type="ORF">CYK00_03980</name>
</gene>